<protein>
    <submittedName>
        <fullName evidence="1">VWA domain-containing protein</fullName>
    </submittedName>
</protein>
<gene>
    <name evidence="1" type="ORF">KNW02_07905</name>
</gene>
<dbReference type="InterPro" id="IPR008912">
    <property type="entry name" value="Uncharacterised_CoxE"/>
</dbReference>
<evidence type="ECO:0000313" key="1">
    <source>
        <dbReference type="EMBL" id="MBU3030039.1"/>
    </source>
</evidence>
<dbReference type="Proteomes" id="UP001166191">
    <property type="component" value="Unassembled WGS sequence"/>
</dbReference>
<dbReference type="EMBL" id="JAHKNG010000010">
    <property type="protein sequence ID" value="MBU3030039.1"/>
    <property type="molecule type" value="Genomic_DNA"/>
</dbReference>
<evidence type="ECO:0000313" key="2">
    <source>
        <dbReference type="Proteomes" id="UP001166191"/>
    </source>
</evidence>
<comment type="caution">
    <text evidence="1">The sequence shown here is derived from an EMBL/GenBank/DDBJ whole genome shotgun (WGS) entry which is preliminary data.</text>
</comment>
<sequence length="393" mass="45524">MFIPFLDALRRQGVPVSLREWLDLMTGMQAGIAGWTVDGFYHFARLALVKDERHLDRFDRAFAESFAGLEQIPVEALVTEQAIPKEWLEKLAEKLLTDEEKAAIEGSGSFEELMKKLRERLAEQQGRHQGGNKWIGTAGTSPFGAYGYNPEGVRIGQHESRHRRAVKVWDKREFRDFDDSVELGTRNIKVALKRLRQWARHGAAEELDLPATIRATADHGYIDVQTRPERHNAVKVLLFLDVGGSMDDHTRLVDELFSAARAEFKHMEHFYFHNCLYEGVWKDNHRRWTEQTPTWDILHRFGRDYKCLFVGDASMSPYEIAVPGGANEHWNEEAGELWLRRACETWPDHVWLNPVPERHWQYTQSIRMIGQIFESRMMPLTLEGLTQAMRVLG</sequence>
<proteinExistence type="predicted"/>
<name>A0ABS6AK65_9RHOB</name>
<dbReference type="RefSeq" id="WP_216032722.1">
    <property type="nucleotide sequence ID" value="NZ_JAHKNG010000010.1"/>
</dbReference>
<organism evidence="1 2">
    <name type="scientific">Paracoccus marinaquae</name>
    <dbReference type="NCBI Taxonomy" id="2841926"/>
    <lineage>
        <taxon>Bacteria</taxon>
        <taxon>Pseudomonadati</taxon>
        <taxon>Pseudomonadota</taxon>
        <taxon>Alphaproteobacteria</taxon>
        <taxon>Rhodobacterales</taxon>
        <taxon>Paracoccaceae</taxon>
        <taxon>Paracoccus</taxon>
    </lineage>
</organism>
<dbReference type="PANTHER" id="PTHR39338:SF7">
    <property type="entry name" value="BLL6692 PROTEIN"/>
    <property type="match status" value="1"/>
</dbReference>
<keyword evidence="2" id="KW-1185">Reference proteome</keyword>
<dbReference type="PANTHER" id="PTHR39338">
    <property type="entry name" value="BLL5662 PROTEIN-RELATED"/>
    <property type="match status" value="1"/>
</dbReference>
<accession>A0ABS6AK65</accession>
<reference evidence="1" key="1">
    <citation type="submission" date="2021-06" db="EMBL/GenBank/DDBJ databases">
        <title>Paracoccus bacterium XHP0099 sp. nov., isolated from the surface waters of the Yellow Sea.</title>
        <authorList>
            <person name="Xue H."/>
            <person name="Zhang D."/>
        </authorList>
    </citation>
    <scope>NUCLEOTIDE SEQUENCE</scope>
    <source>
        <strain evidence="1">XHP0099</strain>
    </source>
</reference>
<dbReference type="Pfam" id="PF05762">
    <property type="entry name" value="VWA_CoxE"/>
    <property type="match status" value="1"/>
</dbReference>